<dbReference type="KEGG" id="wma:WM2015_2172"/>
<dbReference type="PATRIC" id="fig|1579979.3.peg.2219"/>
<evidence type="ECO:0000313" key="2">
    <source>
        <dbReference type="EMBL" id="AKS42535.1"/>
    </source>
</evidence>
<dbReference type="EMBL" id="CP012154">
    <property type="protein sequence ID" value="AKS42535.1"/>
    <property type="molecule type" value="Genomic_DNA"/>
</dbReference>
<dbReference type="SUPFAM" id="SSF54909">
    <property type="entry name" value="Dimeric alpha+beta barrel"/>
    <property type="match status" value="1"/>
</dbReference>
<gene>
    <name evidence="2" type="ORF">WM2015_2172</name>
</gene>
<name>A0A0K0XXY2_9GAMM</name>
<dbReference type="Gene3D" id="3.30.70.1060">
    <property type="entry name" value="Dimeric alpha+beta barrel"/>
    <property type="match status" value="1"/>
</dbReference>
<dbReference type="PANTHER" id="PTHR37828:SF1">
    <property type="entry name" value="YCII-RELATED DOMAIN-CONTAINING PROTEIN"/>
    <property type="match status" value="1"/>
</dbReference>
<protein>
    <submittedName>
        <fullName evidence="2">Uncharacterized protein</fullName>
    </submittedName>
</protein>
<evidence type="ECO:0000256" key="1">
    <source>
        <dbReference type="ARBA" id="ARBA00007689"/>
    </source>
</evidence>
<dbReference type="PANTHER" id="PTHR37828">
    <property type="entry name" value="GSR2449 PROTEIN"/>
    <property type="match status" value="1"/>
</dbReference>
<evidence type="ECO:0000313" key="3">
    <source>
        <dbReference type="Proteomes" id="UP000066624"/>
    </source>
</evidence>
<dbReference type="Proteomes" id="UP000066624">
    <property type="component" value="Chromosome"/>
</dbReference>
<dbReference type="InterPro" id="IPR005545">
    <property type="entry name" value="YCII"/>
</dbReference>
<dbReference type="InterPro" id="IPR011008">
    <property type="entry name" value="Dimeric_a/b-barrel"/>
</dbReference>
<dbReference type="Pfam" id="PF03795">
    <property type="entry name" value="YCII"/>
    <property type="match status" value="1"/>
</dbReference>
<accession>A0A0K0XXY2</accession>
<proteinExistence type="inferred from homology"/>
<organism evidence="2 3">
    <name type="scientific">Wenzhouxiangella marina</name>
    <dbReference type="NCBI Taxonomy" id="1579979"/>
    <lineage>
        <taxon>Bacteria</taxon>
        <taxon>Pseudomonadati</taxon>
        <taxon>Pseudomonadota</taxon>
        <taxon>Gammaproteobacteria</taxon>
        <taxon>Chromatiales</taxon>
        <taxon>Wenzhouxiangellaceae</taxon>
        <taxon>Wenzhouxiangella</taxon>
    </lineage>
</organism>
<dbReference type="RefSeq" id="WP_049726089.1">
    <property type="nucleotide sequence ID" value="NZ_CP012154.1"/>
</dbReference>
<reference evidence="2 3" key="1">
    <citation type="submission" date="2015-07" db="EMBL/GenBank/DDBJ databases">
        <authorList>
            <person name="Noorani M."/>
        </authorList>
    </citation>
    <scope>NUCLEOTIDE SEQUENCE [LARGE SCALE GENOMIC DNA]</scope>
    <source>
        <strain evidence="2 3">KCTC 42284</strain>
    </source>
</reference>
<comment type="similarity">
    <text evidence="1">Belongs to the YciI family.</text>
</comment>
<dbReference type="STRING" id="1579979.WM2015_2172"/>
<dbReference type="AlphaFoldDB" id="A0A0K0XXY2"/>
<sequence length="158" mass="16938">MPRLRLILTLLLLGSMSPVWSAEADGVPADAEFDAALAEALGADDYGMRRYVMAFLSAGPERGQDPDETQAIQAAHLAHIRQMAEDGKLVMAGPFMDGGELRGIFIFAVDSVEEAEALTQADPAVQAGRLVMELKPWYGSAALMEVGRIHSTIARANP</sequence>
<dbReference type="OrthoDB" id="8481699at2"/>
<keyword evidence="3" id="KW-1185">Reference proteome</keyword>